<dbReference type="EMBL" id="JAEFDC010000001">
    <property type="protein sequence ID" value="MBI1645813.1"/>
    <property type="molecule type" value="Genomic_DNA"/>
</dbReference>
<evidence type="ECO:0008006" key="3">
    <source>
        <dbReference type="Google" id="ProtNLM"/>
    </source>
</evidence>
<evidence type="ECO:0000313" key="1">
    <source>
        <dbReference type="EMBL" id="MBI1645813.1"/>
    </source>
</evidence>
<accession>A0ABS0SJA0</accession>
<name>A0ABS0SJA0_9FLAO</name>
<comment type="caution">
    <text evidence="1">The sequence shown here is derived from an EMBL/GenBank/DDBJ whole genome shotgun (WGS) entry which is preliminary data.</text>
</comment>
<gene>
    <name evidence="1" type="ORF">I7X30_01875</name>
</gene>
<dbReference type="RefSeq" id="WP_198465931.1">
    <property type="nucleotide sequence ID" value="NZ_JAEFDB010000002.1"/>
</dbReference>
<dbReference type="Proteomes" id="UP000641139">
    <property type="component" value="Unassembled WGS sequence"/>
</dbReference>
<proteinExistence type="predicted"/>
<reference evidence="1 2" key="1">
    <citation type="journal article" date="2021" name="Int. J. Syst. Evol. Microbiol.">
        <title>Capnocytophaga periodontitidis sp. nov., isolated from subgingival plaque of periodontitis patient.</title>
        <authorList>
            <person name="Zhang Y."/>
            <person name="Qiao D."/>
            <person name="Shi W."/>
            <person name="Wu D."/>
            <person name="Cai M."/>
        </authorList>
    </citation>
    <scope>NUCLEOTIDE SEQUENCE [LARGE SCALE GENOMIC DNA]</scope>
    <source>
        <strain evidence="1 2">051621</strain>
    </source>
</reference>
<protein>
    <recommendedName>
        <fullName evidence="3">PRTRC system protein C</fullName>
    </recommendedName>
</protein>
<evidence type="ECO:0000313" key="2">
    <source>
        <dbReference type="Proteomes" id="UP000641139"/>
    </source>
</evidence>
<sequence>MKELFSIKSFPAEGLNKRDVEDSTVSEALQTIYPENKSPKLYAES</sequence>
<organism evidence="1 2">
    <name type="scientific">Capnocytophaga periodontitidis</name>
    <dbReference type="NCBI Taxonomy" id="2795027"/>
    <lineage>
        <taxon>Bacteria</taxon>
        <taxon>Pseudomonadati</taxon>
        <taxon>Bacteroidota</taxon>
        <taxon>Flavobacteriia</taxon>
        <taxon>Flavobacteriales</taxon>
        <taxon>Flavobacteriaceae</taxon>
        <taxon>Capnocytophaga</taxon>
    </lineage>
</organism>
<keyword evidence="2" id="KW-1185">Reference proteome</keyword>